<dbReference type="PANTHER" id="PTHR34670">
    <property type="entry name" value="EXPRESSED PROTEIN"/>
    <property type="match status" value="1"/>
</dbReference>
<evidence type="ECO:0000313" key="2">
    <source>
        <dbReference type="Proteomes" id="UP000030645"/>
    </source>
</evidence>
<evidence type="ECO:0000313" key="1">
    <source>
        <dbReference type="EMBL" id="EXB36734.1"/>
    </source>
</evidence>
<dbReference type="PANTHER" id="PTHR34670:SF8">
    <property type="entry name" value="EXPRESSED PROTEIN"/>
    <property type="match status" value="1"/>
</dbReference>
<name>W9QFX7_9ROSA</name>
<gene>
    <name evidence="1" type="ORF">L484_016986</name>
</gene>
<sequence>MEGLIPFVYRVIVEYKNGNNRQQNDLLGSWFNESPYIRLPTGDSGRFGQASDFSVFRQDVLRMLSRHPGMR</sequence>
<dbReference type="AlphaFoldDB" id="W9QFX7"/>
<organism evidence="1 2">
    <name type="scientific">Morus notabilis</name>
    <dbReference type="NCBI Taxonomy" id="981085"/>
    <lineage>
        <taxon>Eukaryota</taxon>
        <taxon>Viridiplantae</taxon>
        <taxon>Streptophyta</taxon>
        <taxon>Embryophyta</taxon>
        <taxon>Tracheophyta</taxon>
        <taxon>Spermatophyta</taxon>
        <taxon>Magnoliopsida</taxon>
        <taxon>eudicotyledons</taxon>
        <taxon>Gunneridae</taxon>
        <taxon>Pentapetalae</taxon>
        <taxon>rosids</taxon>
        <taxon>fabids</taxon>
        <taxon>Rosales</taxon>
        <taxon>Moraceae</taxon>
        <taxon>Moreae</taxon>
        <taxon>Morus</taxon>
    </lineage>
</organism>
<proteinExistence type="predicted"/>
<protein>
    <submittedName>
        <fullName evidence="1">Uncharacterized protein</fullName>
    </submittedName>
</protein>
<keyword evidence="2" id="KW-1185">Reference proteome</keyword>
<dbReference type="Proteomes" id="UP000030645">
    <property type="component" value="Unassembled WGS sequence"/>
</dbReference>
<reference evidence="2" key="1">
    <citation type="submission" date="2013-01" db="EMBL/GenBank/DDBJ databases">
        <title>Draft Genome Sequence of a Mulberry Tree, Morus notabilis C.K. Schneid.</title>
        <authorList>
            <person name="He N."/>
            <person name="Zhao S."/>
        </authorList>
    </citation>
    <scope>NUCLEOTIDE SEQUENCE</scope>
</reference>
<accession>W9QFX7</accession>
<dbReference type="EMBL" id="KE343588">
    <property type="protein sequence ID" value="EXB36734.1"/>
    <property type="molecule type" value="Genomic_DNA"/>
</dbReference>